<comment type="caution">
    <text evidence="2">The sequence shown here is derived from an EMBL/GenBank/DDBJ whole genome shotgun (WGS) entry which is preliminary data.</text>
</comment>
<sequence length="154" mass="17867">MTNEPMISELGVLLDRFHDLIRQSRHLPWTGRVLIDEAQLTTLITQIQHILPEEIKQARWIIQERDRILREAGEQADILVIQAQGQVEKLSNESEVLQEARRKADQIVEQARITAREIHKGARAYADEILARLVAELHQVSENLESNRVELRKE</sequence>
<evidence type="ECO:0000256" key="1">
    <source>
        <dbReference type="SAM" id="Coils"/>
    </source>
</evidence>
<proteinExistence type="predicted"/>
<dbReference type="AlphaFoldDB" id="A0A2T2XAH1"/>
<accession>A0A2T2XAH1</accession>
<gene>
    <name evidence="2" type="ORF">C7B43_02120</name>
</gene>
<organism evidence="2 3">
    <name type="scientific">Sulfobacillus benefaciens</name>
    <dbReference type="NCBI Taxonomy" id="453960"/>
    <lineage>
        <taxon>Bacteria</taxon>
        <taxon>Bacillati</taxon>
        <taxon>Bacillota</taxon>
        <taxon>Clostridia</taxon>
        <taxon>Eubacteriales</taxon>
        <taxon>Clostridiales Family XVII. Incertae Sedis</taxon>
        <taxon>Sulfobacillus</taxon>
    </lineage>
</organism>
<name>A0A2T2XAH1_9FIRM</name>
<dbReference type="Proteomes" id="UP000242699">
    <property type="component" value="Unassembled WGS sequence"/>
</dbReference>
<dbReference type="EMBL" id="PXYT01000002">
    <property type="protein sequence ID" value="PSR31514.1"/>
    <property type="molecule type" value="Genomic_DNA"/>
</dbReference>
<feature type="coiled-coil region" evidence="1">
    <location>
        <begin position="80"/>
        <end position="154"/>
    </location>
</feature>
<keyword evidence="1" id="KW-0175">Coiled coil</keyword>
<evidence type="ECO:0000313" key="2">
    <source>
        <dbReference type="EMBL" id="PSR31514.1"/>
    </source>
</evidence>
<evidence type="ECO:0000313" key="3">
    <source>
        <dbReference type="Proteomes" id="UP000242699"/>
    </source>
</evidence>
<protein>
    <submittedName>
        <fullName evidence="2">ATPase</fullName>
    </submittedName>
</protein>
<reference evidence="2 3" key="1">
    <citation type="journal article" date="2014" name="BMC Genomics">
        <title>Comparison of environmental and isolate Sulfobacillus genomes reveals diverse carbon, sulfur, nitrogen, and hydrogen metabolisms.</title>
        <authorList>
            <person name="Justice N.B."/>
            <person name="Norman A."/>
            <person name="Brown C.T."/>
            <person name="Singh A."/>
            <person name="Thomas B.C."/>
            <person name="Banfield J.F."/>
        </authorList>
    </citation>
    <scope>NUCLEOTIDE SEQUENCE [LARGE SCALE GENOMIC DNA]</scope>
    <source>
        <strain evidence="2">AMDSBA1</strain>
    </source>
</reference>